<gene>
    <name evidence="2" type="ORF">JAZ04_18495</name>
</gene>
<evidence type="ECO:0000313" key="2">
    <source>
        <dbReference type="EMBL" id="MCG7940830.1"/>
    </source>
</evidence>
<dbReference type="PANTHER" id="PTHR36842:SF1">
    <property type="entry name" value="PROTEIN TOLB"/>
    <property type="match status" value="1"/>
</dbReference>
<comment type="similarity">
    <text evidence="1">Belongs to the TolB family.</text>
</comment>
<dbReference type="Proteomes" id="UP000886687">
    <property type="component" value="Unassembled WGS sequence"/>
</dbReference>
<organism evidence="2 3">
    <name type="scientific">Candidatus Thiodiazotropha lotti</name>
    <dbReference type="NCBI Taxonomy" id="2792787"/>
    <lineage>
        <taxon>Bacteria</taxon>
        <taxon>Pseudomonadati</taxon>
        <taxon>Pseudomonadota</taxon>
        <taxon>Gammaproteobacteria</taxon>
        <taxon>Chromatiales</taxon>
        <taxon>Sedimenticolaceae</taxon>
        <taxon>Candidatus Thiodiazotropha</taxon>
    </lineage>
</organism>
<dbReference type="PANTHER" id="PTHR36842">
    <property type="entry name" value="PROTEIN TOLB HOMOLOG"/>
    <property type="match status" value="1"/>
</dbReference>
<sequence length="321" mass="36450">MSNLTQLTFKGDNGEAYFSFDGQQLIYQSNREGFECDKIWTMNIDGSNKTMVSPNHGAHTCAFFQPGEQQIVFASTSHLQGSCPSKPEWPPHIRYAWPLHPYDIYRANADGSGLTPLTDNPKYDAEPIVSADGKSIVFGSQRKGDFDIYRMDVDGGNVQRLTDTEGYDGGPWFSPDSTKIVWRAWHPSTAAEKSQWKENMEKDYIQSTPLDIWVMDADGSNKIRLTDNGATNWAPSWHPDGKRIVFSSNMDDWRDDYKTYGHNFELYLINSDGSGLERITYNQVFDSFPMFSPNGKKIVFGSNRNPDKPRATDIFIADWTE</sequence>
<protein>
    <recommendedName>
        <fullName evidence="4">TolB protein</fullName>
    </recommendedName>
</protein>
<dbReference type="EMBL" id="JAEPDI010000015">
    <property type="protein sequence ID" value="MCG7940830.1"/>
    <property type="molecule type" value="Genomic_DNA"/>
</dbReference>
<dbReference type="Pfam" id="PF07676">
    <property type="entry name" value="PD40"/>
    <property type="match status" value="5"/>
</dbReference>
<dbReference type="SUPFAM" id="SSF82171">
    <property type="entry name" value="DPP6 N-terminal domain-like"/>
    <property type="match status" value="1"/>
</dbReference>
<dbReference type="AlphaFoldDB" id="A0A9E4K8N6"/>
<comment type="caution">
    <text evidence="2">The sequence shown here is derived from an EMBL/GenBank/DDBJ whole genome shotgun (WGS) entry which is preliminary data.</text>
</comment>
<dbReference type="Gene3D" id="2.120.10.30">
    <property type="entry name" value="TolB, C-terminal domain"/>
    <property type="match status" value="3"/>
</dbReference>
<evidence type="ECO:0000313" key="3">
    <source>
        <dbReference type="Proteomes" id="UP000886687"/>
    </source>
</evidence>
<accession>A0A9E4K8N6</accession>
<name>A0A9E4K8N6_9GAMM</name>
<evidence type="ECO:0000256" key="1">
    <source>
        <dbReference type="ARBA" id="ARBA00009820"/>
    </source>
</evidence>
<dbReference type="InterPro" id="IPR011659">
    <property type="entry name" value="WD40"/>
</dbReference>
<dbReference type="InterPro" id="IPR011042">
    <property type="entry name" value="6-blade_b-propeller_TolB-like"/>
</dbReference>
<reference evidence="2" key="1">
    <citation type="journal article" date="2021" name="Proc. Natl. Acad. Sci. U.S.A.">
        <title>Global biogeography of chemosynthetic symbionts reveals both localized and globally distributed symbiont groups. .</title>
        <authorList>
            <person name="Osvatic J.T."/>
            <person name="Wilkins L.G.E."/>
            <person name="Leibrecht L."/>
            <person name="Leray M."/>
            <person name="Zauner S."/>
            <person name="Polzin J."/>
            <person name="Camacho Y."/>
            <person name="Gros O."/>
            <person name="van Gils J.A."/>
            <person name="Eisen J.A."/>
            <person name="Petersen J.M."/>
            <person name="Yuen B."/>
        </authorList>
    </citation>
    <scope>NUCLEOTIDE SEQUENCE</scope>
    <source>
        <strain evidence="2">MAGL173</strain>
    </source>
</reference>
<proteinExistence type="inferred from homology"/>
<evidence type="ECO:0008006" key="4">
    <source>
        <dbReference type="Google" id="ProtNLM"/>
    </source>
</evidence>